<evidence type="ECO:0000313" key="1">
    <source>
        <dbReference type="EMBL" id="OMO69414.1"/>
    </source>
</evidence>
<dbReference type="EMBL" id="AWUE01020214">
    <property type="protein sequence ID" value="OMO69414.1"/>
    <property type="molecule type" value="Genomic_DNA"/>
</dbReference>
<name>A0A1R3HGH4_9ROSI</name>
<evidence type="ECO:0000313" key="2">
    <source>
        <dbReference type="Proteomes" id="UP000187203"/>
    </source>
</evidence>
<comment type="caution">
    <text evidence="1">The sequence shown here is derived from an EMBL/GenBank/DDBJ whole genome shotgun (WGS) entry which is preliminary data.</text>
</comment>
<dbReference type="AlphaFoldDB" id="A0A1R3HGH4"/>
<keyword evidence="2" id="KW-1185">Reference proteome</keyword>
<protein>
    <submittedName>
        <fullName evidence="1">Uncharacterized protein</fullName>
    </submittedName>
</protein>
<sequence>MEERMSSSTRVSMNSNALAMESIEGLAEEKISL</sequence>
<dbReference type="Proteomes" id="UP000187203">
    <property type="component" value="Unassembled WGS sequence"/>
</dbReference>
<gene>
    <name evidence="1" type="ORF">COLO4_29071</name>
</gene>
<organism evidence="1 2">
    <name type="scientific">Corchorus olitorius</name>
    <dbReference type="NCBI Taxonomy" id="93759"/>
    <lineage>
        <taxon>Eukaryota</taxon>
        <taxon>Viridiplantae</taxon>
        <taxon>Streptophyta</taxon>
        <taxon>Embryophyta</taxon>
        <taxon>Tracheophyta</taxon>
        <taxon>Spermatophyta</taxon>
        <taxon>Magnoliopsida</taxon>
        <taxon>eudicotyledons</taxon>
        <taxon>Gunneridae</taxon>
        <taxon>Pentapetalae</taxon>
        <taxon>rosids</taxon>
        <taxon>malvids</taxon>
        <taxon>Malvales</taxon>
        <taxon>Malvaceae</taxon>
        <taxon>Grewioideae</taxon>
        <taxon>Apeibeae</taxon>
        <taxon>Corchorus</taxon>
    </lineage>
</organism>
<reference evidence="2" key="1">
    <citation type="submission" date="2013-09" db="EMBL/GenBank/DDBJ databases">
        <title>Corchorus olitorius genome sequencing.</title>
        <authorList>
            <person name="Alam M."/>
            <person name="Haque M.S."/>
            <person name="Islam M.S."/>
            <person name="Emdad E.M."/>
            <person name="Islam M.M."/>
            <person name="Ahmed B."/>
            <person name="Halim A."/>
            <person name="Hossen Q.M.M."/>
            <person name="Hossain M.Z."/>
            <person name="Ahmed R."/>
            <person name="Khan M.M."/>
            <person name="Islam R."/>
            <person name="Rashid M.M."/>
            <person name="Khan S.A."/>
            <person name="Rahman M.S."/>
            <person name="Alam M."/>
            <person name="Yahiya A.S."/>
            <person name="Khan M.S."/>
            <person name="Azam M.S."/>
            <person name="Haque T."/>
            <person name="Lashkar M.Z.H."/>
            <person name="Akhand A.I."/>
            <person name="Morshed G."/>
            <person name="Roy S."/>
            <person name="Uddin K.S."/>
            <person name="Rabeya T."/>
            <person name="Hossain A.S."/>
            <person name="Chowdhury A."/>
            <person name="Snigdha A.R."/>
            <person name="Mortoza M.S."/>
            <person name="Matin S.A."/>
            <person name="Hoque S.M.E."/>
            <person name="Islam M.K."/>
            <person name="Roy D.K."/>
            <person name="Haider R."/>
            <person name="Moosa M.M."/>
            <person name="Elias S.M."/>
            <person name="Hasan A.M."/>
            <person name="Jahan S."/>
            <person name="Shafiuddin M."/>
            <person name="Mahmood N."/>
            <person name="Shommy N.S."/>
        </authorList>
    </citation>
    <scope>NUCLEOTIDE SEQUENCE [LARGE SCALE GENOMIC DNA]</scope>
    <source>
        <strain evidence="2">cv. O-4</strain>
    </source>
</reference>
<accession>A0A1R3HGH4</accession>
<proteinExistence type="predicted"/>